<dbReference type="AlphaFoldDB" id="G4QCV2"/>
<reference key="1">
    <citation type="submission" date="2011-09" db="EMBL/GenBank/DDBJ databases">
        <title>Genomic characterization of the Taylorella genus.</title>
        <authorList>
            <person name="Hebert L."/>
            <person name="Moumen B."/>
            <person name="Pons N."/>
            <person name="Duquesne F."/>
            <person name="Breuil M.-F."/>
            <person name="Goux D."/>
            <person name="Batto J.-M."/>
            <person name="Renault P."/>
            <person name="Laugier C."/>
            <person name="Petry S."/>
        </authorList>
    </citation>
    <scope>NUCLEOTIDE SEQUENCE</scope>
    <source>
        <strain>MCE3</strain>
    </source>
</reference>
<accession>G4QCV2</accession>
<gene>
    <name evidence="1" type="ordered locus">TASI_0457</name>
</gene>
<sequence>MFIKLERFGGLVPRYIPSLINDTQASLAYNVNLKGSILEPFREPKEVEVTDIDCIRTLHRLPNCCFLSFKEDCVSIARWLPTCERVYITGLKEYPVVASVGDSCNLEYKRVGLPKPEPLKVTYSENTPKEQTSVLRSYVYTYVDSFGGEGQPSEATEVTLVDPKTIGHIDFPTPPSGWDIDGINLYRLTQEFNDGSQEGYSEYHLVARLNLVFDFDDDVSEDELTETLSSTQYAPPPDGLENITALPNGVLFGSVGNEIWFTAPYEPQAWLKKYTLVLDDEVRGLKYSNGNIYALTDGHPYVIGLEVDKNNQRSVLRIPYPAPIISIKSLVEVPNGVIYATTSGLVNVSQSRVSVLTSPWFSKDDWASIHPNTLAGAIVEGKYLGSTDRLSFLFDLRLNAENDGIDNNDFMPITLSFNALYASDSGELYVAMGNVIGQWDAGVNYLKYMWKSKDLELGSDVCLSGAKVNLVDYSYPLKASDSLEVSLEGDDRVIFQRDINNSKAFRLPSNRRYQKINIKISGKLRVKSLEIGASFKELR</sequence>
<dbReference type="eggNOG" id="ENOG502ZP3A">
    <property type="taxonomic scope" value="Bacteria"/>
</dbReference>
<dbReference type="RefSeq" id="WP_014111130.1">
    <property type="nucleotide sequence ID" value="NC_016043.1"/>
</dbReference>
<name>G4QCV2_TAYAM</name>
<dbReference type="STRING" id="1008459.TASI_0457"/>
<evidence type="ECO:0000313" key="2">
    <source>
        <dbReference type="Proteomes" id="UP000009284"/>
    </source>
</evidence>
<proteinExistence type="predicted"/>
<dbReference type="HOGENOM" id="CLU_036583_0_0_4"/>
<dbReference type="SUPFAM" id="SSF63829">
    <property type="entry name" value="Calcium-dependent phosphotriesterase"/>
    <property type="match status" value="1"/>
</dbReference>
<dbReference type="Proteomes" id="UP000009284">
    <property type="component" value="Chromosome"/>
</dbReference>
<reference evidence="1 2" key="2">
    <citation type="journal article" date="2012" name="PLoS ONE">
        <title>Genomic characterization of the taylorella genus.</title>
        <authorList>
            <person name="Hebert L."/>
            <person name="Moumen B."/>
            <person name="Pons N."/>
            <person name="Duquesne F."/>
            <person name="Breuil M.F."/>
            <person name="Goux D."/>
            <person name="Batto J.M."/>
            <person name="Laugier C."/>
            <person name="Renault P."/>
            <person name="Petry S."/>
        </authorList>
    </citation>
    <scope>NUCLEOTIDE SEQUENCE [LARGE SCALE GENOMIC DNA]</scope>
    <source>
        <strain evidence="1 2">MCE3</strain>
    </source>
</reference>
<protein>
    <submittedName>
        <fullName evidence="1">Phage protein</fullName>
    </submittedName>
</protein>
<dbReference type="KEGG" id="tas:TASI_0457"/>
<keyword evidence="2" id="KW-1185">Reference proteome</keyword>
<dbReference type="EMBL" id="CP003059">
    <property type="protein sequence ID" value="AEP36232.1"/>
    <property type="molecule type" value="Genomic_DNA"/>
</dbReference>
<dbReference type="OrthoDB" id="8871616at2"/>
<organism evidence="1 2">
    <name type="scientific">Taylorella asinigenitalis (strain MCE3)</name>
    <dbReference type="NCBI Taxonomy" id="1008459"/>
    <lineage>
        <taxon>Bacteria</taxon>
        <taxon>Pseudomonadati</taxon>
        <taxon>Pseudomonadota</taxon>
        <taxon>Betaproteobacteria</taxon>
        <taxon>Burkholderiales</taxon>
        <taxon>Alcaligenaceae</taxon>
        <taxon>Taylorella</taxon>
    </lineage>
</organism>
<evidence type="ECO:0000313" key="1">
    <source>
        <dbReference type="EMBL" id="AEP36232.1"/>
    </source>
</evidence>